<dbReference type="HOGENOM" id="CLU_255421_0_0_1"/>
<evidence type="ECO:0008006" key="6">
    <source>
        <dbReference type="Google" id="ProtNLM"/>
    </source>
</evidence>
<feature type="compositionally biased region" description="Basic and acidic residues" evidence="4">
    <location>
        <begin position="44"/>
        <end position="53"/>
    </location>
</feature>
<feature type="compositionally biased region" description="Acidic residues" evidence="4">
    <location>
        <begin position="1165"/>
        <end position="1174"/>
    </location>
</feature>
<feature type="compositionally biased region" description="Acidic residues" evidence="4">
    <location>
        <begin position="1185"/>
        <end position="1204"/>
    </location>
</feature>
<feature type="region of interest" description="Disordered" evidence="4">
    <location>
        <begin position="1"/>
        <end position="53"/>
    </location>
</feature>
<feature type="compositionally biased region" description="Basic and acidic residues" evidence="4">
    <location>
        <begin position="1291"/>
        <end position="1304"/>
    </location>
</feature>
<feature type="compositionally biased region" description="Basic and acidic residues" evidence="4">
    <location>
        <begin position="1319"/>
        <end position="1331"/>
    </location>
</feature>
<dbReference type="GO" id="GO:0000055">
    <property type="term" value="P:ribosomal large subunit export from nucleus"/>
    <property type="evidence" value="ECO:0007669"/>
    <property type="project" value="TreeGrafter"/>
</dbReference>
<dbReference type="GO" id="GO:0005524">
    <property type="term" value="F:ATP binding"/>
    <property type="evidence" value="ECO:0007669"/>
    <property type="project" value="UniProtKB-KW"/>
</dbReference>
<feature type="region of interest" description="Disordered" evidence="4">
    <location>
        <begin position="67"/>
        <end position="97"/>
    </location>
</feature>
<name>S4RAV9_PETMA</name>
<feature type="region of interest" description="Disordered" evidence="4">
    <location>
        <begin position="1135"/>
        <end position="1398"/>
    </location>
</feature>
<sequence length="1398" mass="153607">QVVVNAFDDQERRAAERAQQQASVFRYRSQGHGSGLSPEEQEERDFRRRFPQHDQDFADLTATLSLDGCGEAAPRPNGTDGGDDDAGDGGDGGSPLVSEECSRVAVLVHAEAFRGLTHTAWYRPSGATAHPPPDHMATFAAAYQLAGTVMAQAYPVVDASLERDTMCAHLLMSKLIRDNVAESPGGPDVVESSRAHYDFYHSPNAAQALQCLLPLKAFTVRVSQLLDEWPEHPTLSQLVIVMTRILGFSLSSPLSKFLYGLELLLAKAQDWESNASRSVSLRPHLDAITQLIIQFRKLELSCWAQCLDNVASRCAEKTNVSWFSLHQLVENGVSAEDSPLASVASTLQAFMEGATLGEFPCRLDLLLSFHCQAVHLPPSASREALLGLLWNLHQYYSQFSESVHSALAQKRKAIEKELKDFVKICRWNDASFWAMKEAVNKTHRTLFRFSRKFEEALSEPCRPALTEPGPAVAADAAQSHDPVAVVTLLRNQRSWVSPSLQAGLIAHGACDSVLQDVAPGDEDSPQESLQGRLPVLSARTWKFCQKLRRESSLPDLIQGLDQFTGEVASSVREMQVLSVNPASDKDKQRSEAKQIQQQKQRALAELFRLLRRAGLSYRKGLTVARISSDDEWMSLPPVDVPTALRDAPLGESLKGMVEHVERSWTDCQRYFYRSVARRCSLRTVLTAPSKDMGPGNLDRCRGFSEHLLQMLVAHRKQLTTLTEQHMALRQLIRAMEKVGGGPAAGEAVAAVAPPVEEARRRASGLLRVSAQALTVLEQTRLVLRCCPQHDHGRWVPPNPVGAAPPGTLLMLLLFFLPSRRRAWGVPSPVAPSRLPPAASLVRDSAAWVAAERLVSRLLGEVAAYRHPPEPLSSSAVSAAYFTAEEVDRCGAGLTTLGSATSQMGDLQRLFTPPGEQCSSAEQRSPVADSIAFVREEVQRELADFTTWRTQTLSLQSAADGDLVLHEALVDVFSADVEGAITAVLCAVQTLVARAKEDREEQNTGGGDAESEEGAEPPLRVDHISAALEGRLWADVRSLALPRVLALASQLLQRILKPGVGAQTAVPSRSLAQAALRCRRRLSRALPLLGAYADLASFYLVTSVASHRALAKLLCVLLGLFTELVHKGFCQPAELTEGEAGEGSGKFQDVEGGGIGAGEGVKDVSDQIENEDQVEDTFQRDQQHEEEPEQQSELNDEENAIEMSEDFQGKLHNGELGDSDDEGKSDEEEKEELDKQMGNLGEGPSETLDERMWGDNEEGDEDGDEGQQEESGPGMDEEKSELVAQGDNEESGENKRKDDKKREQQQGEEEEGMDEGEEGEEKKKINEQKDERDFDENESDPYQNQQKPCDPEPLELPDDLALDKDQEGEEGGDQSEEDESGDNPLEIEERPMELDKEKD</sequence>
<dbReference type="GO" id="GO:0005634">
    <property type="term" value="C:nucleus"/>
    <property type="evidence" value="ECO:0007669"/>
    <property type="project" value="TreeGrafter"/>
</dbReference>
<dbReference type="PANTHER" id="PTHR48103:SF2">
    <property type="entry name" value="MIDASIN"/>
    <property type="match status" value="1"/>
</dbReference>
<dbReference type="Ensembl" id="ENSPMAT00000002351.1">
    <property type="protein sequence ID" value="ENSPMAP00000002340.1"/>
    <property type="gene ID" value="ENSPMAG00000002142.1"/>
</dbReference>
<evidence type="ECO:0000256" key="4">
    <source>
        <dbReference type="SAM" id="MobiDB-lite"/>
    </source>
</evidence>
<dbReference type="STRING" id="7757.ENSPMAP00000002340"/>
<protein>
    <recommendedName>
        <fullName evidence="6">Midasin AAA ATPase 1</fullName>
    </recommendedName>
</protein>
<evidence type="ECO:0000256" key="3">
    <source>
        <dbReference type="SAM" id="Coils"/>
    </source>
</evidence>
<feature type="compositionally biased region" description="Acidic residues" evidence="4">
    <location>
        <begin position="1216"/>
        <end position="1230"/>
    </location>
</feature>
<evidence type="ECO:0000313" key="5">
    <source>
        <dbReference type="Ensembl" id="ENSPMAP00000002340.1"/>
    </source>
</evidence>
<accession>S4RAV9</accession>
<dbReference type="PANTHER" id="PTHR48103">
    <property type="entry name" value="MIDASIN-RELATED"/>
    <property type="match status" value="1"/>
</dbReference>
<proteinExistence type="predicted"/>
<reference evidence="5" key="2">
    <citation type="submission" date="2025-09" db="UniProtKB">
        <authorList>
            <consortium name="Ensembl"/>
        </authorList>
    </citation>
    <scope>IDENTIFICATION</scope>
</reference>
<organism evidence="5">
    <name type="scientific">Petromyzon marinus</name>
    <name type="common">Sea lamprey</name>
    <dbReference type="NCBI Taxonomy" id="7757"/>
    <lineage>
        <taxon>Eukaryota</taxon>
        <taxon>Metazoa</taxon>
        <taxon>Chordata</taxon>
        <taxon>Craniata</taxon>
        <taxon>Vertebrata</taxon>
        <taxon>Cyclostomata</taxon>
        <taxon>Hyperoartia</taxon>
        <taxon>Petromyzontiformes</taxon>
        <taxon>Petromyzontidae</taxon>
        <taxon>Petromyzon</taxon>
    </lineage>
</organism>
<dbReference type="GO" id="GO:0030687">
    <property type="term" value="C:preribosome, large subunit precursor"/>
    <property type="evidence" value="ECO:0007669"/>
    <property type="project" value="TreeGrafter"/>
</dbReference>
<reference evidence="5" key="1">
    <citation type="submission" date="2025-08" db="UniProtKB">
        <authorList>
            <consortium name="Ensembl"/>
        </authorList>
    </citation>
    <scope>IDENTIFICATION</scope>
</reference>
<feature type="compositionally biased region" description="Acidic residues" evidence="4">
    <location>
        <begin position="1254"/>
        <end position="1267"/>
    </location>
</feature>
<feature type="coiled-coil region" evidence="3">
    <location>
        <begin position="585"/>
        <end position="612"/>
    </location>
</feature>
<keyword evidence="1" id="KW-0547">Nucleotide-binding</keyword>
<dbReference type="GO" id="GO:0000027">
    <property type="term" value="P:ribosomal large subunit assembly"/>
    <property type="evidence" value="ECO:0007669"/>
    <property type="project" value="TreeGrafter"/>
</dbReference>
<evidence type="ECO:0000256" key="1">
    <source>
        <dbReference type="ARBA" id="ARBA00022741"/>
    </source>
</evidence>
<feature type="compositionally biased region" description="Acidic residues" evidence="4">
    <location>
        <begin position="1351"/>
        <end position="1380"/>
    </location>
</feature>
<evidence type="ECO:0000256" key="2">
    <source>
        <dbReference type="ARBA" id="ARBA00022840"/>
    </source>
</evidence>
<keyword evidence="3" id="KW-0175">Coiled coil</keyword>
<keyword evidence="2" id="KW-0067">ATP-binding</keyword>
<feature type="compositionally biased region" description="Basic and acidic residues" evidence="4">
    <location>
        <begin position="1386"/>
        <end position="1398"/>
    </location>
</feature>
<feature type="region of interest" description="Disordered" evidence="4">
    <location>
        <begin position="995"/>
        <end position="1015"/>
    </location>
</feature>
<feature type="compositionally biased region" description="Acidic residues" evidence="4">
    <location>
        <begin position="1305"/>
        <end position="1318"/>
    </location>
</feature>
<dbReference type="GeneTree" id="ENSGT00550000074802"/>